<sequence length="365" mass="43742">MIINAIDTKDISVVVQGPIDEELTILCLNSVRKYLPDSEIILSTWENSNIKNLDYDILVLNKDTGEIISDFVDKVINNTNRQLLNTQSGLNKASRKYAFKIRTDCVLLNNNFINYFNKFEEFNDKYKIFQNRVIVSSVYSKEYSLENNLIIPFHVSDFYFFGLTEDIKDYFMETKLLTVYDISEYNFKYNNLLHYRNYTARYSAEQYYCWAWAKRKFKDIKFDDVSDINYKSYQFSLNIMYNNFIFLDLEQSGIYNKKHSSAFYDSRNIDNLINYEKFKRKYIKLCVDKEDYEIDELSYWANNLIGYLDIQVEKLKNDINRYKITILDIICSFIFSIEYFYNKKIITILGFKITIKCNVKEKNYK</sequence>
<dbReference type="EMBL" id="SAXT01000007">
    <property type="protein sequence ID" value="TXJ11004.1"/>
    <property type="molecule type" value="Genomic_DNA"/>
</dbReference>
<accession>A0A5C8CBI3</accession>
<proteinExistence type="predicted"/>
<dbReference type="InterPro" id="IPR011122">
    <property type="entry name" value="WavE"/>
</dbReference>
<gene>
    <name evidence="1" type="ORF">EPJ80_11810</name>
</gene>
<dbReference type="Pfam" id="PF07507">
    <property type="entry name" value="WavE"/>
    <property type="match status" value="1"/>
</dbReference>
<dbReference type="RefSeq" id="WP_147759138.1">
    <property type="nucleotide sequence ID" value="NZ_SAXT01000007.1"/>
</dbReference>
<comment type="caution">
    <text evidence="1">The sequence shown here is derived from an EMBL/GenBank/DDBJ whole genome shotgun (WGS) entry which is preliminary data.</text>
</comment>
<dbReference type="Proteomes" id="UP000325116">
    <property type="component" value="Unassembled WGS sequence"/>
</dbReference>
<evidence type="ECO:0000313" key="2">
    <source>
        <dbReference type="Proteomes" id="UP000325116"/>
    </source>
</evidence>
<dbReference type="AlphaFoldDB" id="A0A5C8CBI3"/>
<reference evidence="1 2" key="1">
    <citation type="journal article" date="1992" name="Lakartidningen">
        <title>[Penicillin V and not amoxicillin is the first choice preparation in acute otitis].</title>
        <authorList>
            <person name="Kamme C."/>
            <person name="Lundgren K."/>
            <person name="Prellner K."/>
        </authorList>
    </citation>
    <scope>NUCLEOTIDE SEQUENCE [LARGE SCALE GENOMIC DNA]</scope>
    <source>
        <strain evidence="1 2">W1</strain>
    </source>
</reference>
<evidence type="ECO:0000313" key="1">
    <source>
        <dbReference type="EMBL" id="TXJ11004.1"/>
    </source>
</evidence>
<name>A0A5C8CBI3_9SPIR</name>
<protein>
    <submittedName>
        <fullName evidence="1">Uncharacterized protein</fullName>
    </submittedName>
</protein>
<organism evidence="1 2">
    <name type="scientific">Brachyspira aalborgi</name>
    <dbReference type="NCBI Taxonomy" id="29522"/>
    <lineage>
        <taxon>Bacteria</taxon>
        <taxon>Pseudomonadati</taxon>
        <taxon>Spirochaetota</taxon>
        <taxon>Spirochaetia</taxon>
        <taxon>Brachyspirales</taxon>
        <taxon>Brachyspiraceae</taxon>
        <taxon>Brachyspira</taxon>
    </lineage>
</organism>